<organism evidence="1">
    <name type="scientific">Anguilla anguilla</name>
    <name type="common">European freshwater eel</name>
    <name type="synonym">Muraena anguilla</name>
    <dbReference type="NCBI Taxonomy" id="7936"/>
    <lineage>
        <taxon>Eukaryota</taxon>
        <taxon>Metazoa</taxon>
        <taxon>Chordata</taxon>
        <taxon>Craniata</taxon>
        <taxon>Vertebrata</taxon>
        <taxon>Euteleostomi</taxon>
        <taxon>Actinopterygii</taxon>
        <taxon>Neopterygii</taxon>
        <taxon>Teleostei</taxon>
        <taxon>Anguilliformes</taxon>
        <taxon>Anguillidae</taxon>
        <taxon>Anguilla</taxon>
    </lineage>
</organism>
<sequence length="19" mass="2087">MLDSKGIGMEVFSRSSKTN</sequence>
<proteinExistence type="predicted"/>
<name>A0A0E9PKM7_ANGAN</name>
<protein>
    <submittedName>
        <fullName evidence="1">Uncharacterized protein</fullName>
    </submittedName>
</protein>
<accession>A0A0E9PKM7</accession>
<dbReference type="AlphaFoldDB" id="A0A0E9PKM7"/>
<evidence type="ECO:0000313" key="1">
    <source>
        <dbReference type="EMBL" id="JAH04822.1"/>
    </source>
</evidence>
<reference evidence="1" key="1">
    <citation type="submission" date="2014-11" db="EMBL/GenBank/DDBJ databases">
        <authorList>
            <person name="Amaro Gonzalez C."/>
        </authorList>
    </citation>
    <scope>NUCLEOTIDE SEQUENCE</scope>
</reference>
<dbReference type="EMBL" id="GBXM01103755">
    <property type="protein sequence ID" value="JAH04822.1"/>
    <property type="molecule type" value="Transcribed_RNA"/>
</dbReference>
<reference evidence="1" key="2">
    <citation type="journal article" date="2015" name="Fish Shellfish Immunol.">
        <title>Early steps in the European eel (Anguilla anguilla)-Vibrio vulnificus interaction in the gills: Role of the RtxA13 toxin.</title>
        <authorList>
            <person name="Callol A."/>
            <person name="Pajuelo D."/>
            <person name="Ebbesson L."/>
            <person name="Teles M."/>
            <person name="MacKenzie S."/>
            <person name="Amaro C."/>
        </authorList>
    </citation>
    <scope>NUCLEOTIDE SEQUENCE</scope>
</reference>